<dbReference type="EC" id="2.7.13.3" evidence="3"/>
<dbReference type="OrthoDB" id="9762826at2"/>
<evidence type="ECO:0000256" key="11">
    <source>
        <dbReference type="ARBA" id="ARBA00022989"/>
    </source>
</evidence>
<dbReference type="PANTHER" id="PTHR45528:SF1">
    <property type="entry name" value="SENSOR HISTIDINE KINASE CPXA"/>
    <property type="match status" value="1"/>
</dbReference>
<feature type="transmembrane region" description="Helical" evidence="14">
    <location>
        <begin position="169"/>
        <end position="188"/>
    </location>
</feature>
<comment type="subcellular location">
    <subcellularLocation>
        <location evidence="2">Cell membrane</location>
        <topology evidence="2">Multi-pass membrane protein</topology>
    </subcellularLocation>
</comment>
<dbReference type="PRINTS" id="PR00344">
    <property type="entry name" value="BCTRLSENSOR"/>
</dbReference>
<gene>
    <name evidence="17" type="ORF">SAMN02194393_01653</name>
</gene>
<keyword evidence="8" id="KW-0547">Nucleotide-binding</keyword>
<evidence type="ECO:0000256" key="14">
    <source>
        <dbReference type="SAM" id="Phobius"/>
    </source>
</evidence>
<dbReference type="InterPro" id="IPR003660">
    <property type="entry name" value="HAMP_dom"/>
</dbReference>
<keyword evidence="10" id="KW-0067">ATP-binding</keyword>
<name>A0A1T5K6L5_9FIRM</name>
<dbReference type="CDD" id="cd00082">
    <property type="entry name" value="HisKA"/>
    <property type="match status" value="1"/>
</dbReference>
<dbReference type="PROSITE" id="PS50885">
    <property type="entry name" value="HAMP"/>
    <property type="match status" value="1"/>
</dbReference>
<evidence type="ECO:0000256" key="8">
    <source>
        <dbReference type="ARBA" id="ARBA00022741"/>
    </source>
</evidence>
<dbReference type="InterPro" id="IPR003594">
    <property type="entry name" value="HATPase_dom"/>
</dbReference>
<keyword evidence="5" id="KW-0597">Phosphoprotein</keyword>
<keyword evidence="9" id="KW-0418">Kinase</keyword>
<dbReference type="Pfam" id="PF00512">
    <property type="entry name" value="HisKA"/>
    <property type="match status" value="1"/>
</dbReference>
<dbReference type="Gene3D" id="6.10.340.10">
    <property type="match status" value="1"/>
</dbReference>
<dbReference type="InterPro" id="IPR050398">
    <property type="entry name" value="HssS/ArlS-like"/>
</dbReference>
<sequence length="488" mass="55360">MKNSIGKKLFIGIAFFALIIVSLSWLLNTKYLEDYYLDKKKDSLFEYAQDIQRDYKGNIDSIDERIANIENSIGGSITIIDENGSEIYSSVFTQGRGGRGRWSVGGISLLTNEGIRRVLNGETTLESYIHPRFNTMSFLLASPLTNGHILIMEAPVSSIKESVEIAKSFHIYIGIISLLIGTILAFIFSKIFTKPIVELNNVAKSMSKLDFSKKYIVKNNDEIDQLGKTINYLSDKLDTSITELNMANKKLKADIEKERQLEKLRKEFISSVSHELKTPIALIQGYSEGLKDSVIEDEEDKNFYCDVIIDEANKMDKLVKDLLNLSQLESGYYQLQKESFNIYDLVKNIIDKFHPILNEKNISLKVNSDNKKLKICGDLSRIEQVLVNFINNAINHVDDRKTIKINIKDHAQKVKVEIINTGEIISGDEIDKIWDSFYKVDKSRAREYGGTGLGLSIVKEILKLHNSSFGVVNVDGGVKFWFEMDKVC</sequence>
<keyword evidence="4" id="KW-1003">Cell membrane</keyword>
<dbReference type="PANTHER" id="PTHR45528">
    <property type="entry name" value="SENSOR HISTIDINE KINASE CPXA"/>
    <property type="match status" value="1"/>
</dbReference>
<proteinExistence type="predicted"/>
<keyword evidence="7 14" id="KW-0812">Transmembrane</keyword>
<dbReference type="SMART" id="SM00304">
    <property type="entry name" value="HAMP"/>
    <property type="match status" value="1"/>
</dbReference>
<dbReference type="RefSeq" id="WP_079490766.1">
    <property type="nucleotide sequence ID" value="NZ_FUZT01000003.1"/>
</dbReference>
<dbReference type="PROSITE" id="PS50109">
    <property type="entry name" value="HIS_KIN"/>
    <property type="match status" value="1"/>
</dbReference>
<evidence type="ECO:0000256" key="2">
    <source>
        <dbReference type="ARBA" id="ARBA00004651"/>
    </source>
</evidence>
<dbReference type="InterPro" id="IPR005467">
    <property type="entry name" value="His_kinase_dom"/>
</dbReference>
<evidence type="ECO:0000256" key="5">
    <source>
        <dbReference type="ARBA" id="ARBA00022553"/>
    </source>
</evidence>
<dbReference type="FunFam" id="3.30.565.10:FF:000006">
    <property type="entry name" value="Sensor histidine kinase WalK"/>
    <property type="match status" value="1"/>
</dbReference>
<keyword evidence="13 14" id="KW-0472">Membrane</keyword>
<feature type="domain" description="Histidine kinase" evidence="15">
    <location>
        <begin position="271"/>
        <end position="488"/>
    </location>
</feature>
<accession>A0A1T5K6L5</accession>
<dbReference type="Proteomes" id="UP000190285">
    <property type="component" value="Unassembled WGS sequence"/>
</dbReference>
<reference evidence="17 18" key="1">
    <citation type="submission" date="2017-02" db="EMBL/GenBank/DDBJ databases">
        <authorList>
            <person name="Peterson S.W."/>
        </authorList>
    </citation>
    <scope>NUCLEOTIDE SEQUENCE [LARGE SCALE GENOMIC DNA]</scope>
    <source>
        <strain evidence="17 18">M1</strain>
    </source>
</reference>
<evidence type="ECO:0000256" key="13">
    <source>
        <dbReference type="ARBA" id="ARBA00023136"/>
    </source>
</evidence>
<keyword evidence="11 14" id="KW-1133">Transmembrane helix</keyword>
<dbReference type="SUPFAM" id="SSF158472">
    <property type="entry name" value="HAMP domain-like"/>
    <property type="match status" value="1"/>
</dbReference>
<dbReference type="InterPro" id="IPR004358">
    <property type="entry name" value="Sig_transdc_His_kin-like_C"/>
</dbReference>
<feature type="transmembrane region" description="Helical" evidence="14">
    <location>
        <begin position="9"/>
        <end position="27"/>
    </location>
</feature>
<dbReference type="Gene3D" id="3.30.565.10">
    <property type="entry name" value="Histidine kinase-like ATPase, C-terminal domain"/>
    <property type="match status" value="1"/>
</dbReference>
<evidence type="ECO:0000256" key="3">
    <source>
        <dbReference type="ARBA" id="ARBA00012438"/>
    </source>
</evidence>
<dbReference type="SUPFAM" id="SSF55874">
    <property type="entry name" value="ATPase domain of HSP90 chaperone/DNA topoisomerase II/histidine kinase"/>
    <property type="match status" value="1"/>
</dbReference>
<evidence type="ECO:0000256" key="1">
    <source>
        <dbReference type="ARBA" id="ARBA00000085"/>
    </source>
</evidence>
<dbReference type="GO" id="GO:0005886">
    <property type="term" value="C:plasma membrane"/>
    <property type="evidence" value="ECO:0007669"/>
    <property type="project" value="UniProtKB-SubCell"/>
</dbReference>
<organism evidence="17 18">
    <name type="scientific">Maledivibacter halophilus</name>
    <dbReference type="NCBI Taxonomy" id="36842"/>
    <lineage>
        <taxon>Bacteria</taxon>
        <taxon>Bacillati</taxon>
        <taxon>Bacillota</taxon>
        <taxon>Clostridia</taxon>
        <taxon>Peptostreptococcales</taxon>
        <taxon>Caminicellaceae</taxon>
        <taxon>Maledivibacter</taxon>
    </lineage>
</organism>
<dbReference type="SUPFAM" id="SSF47384">
    <property type="entry name" value="Homodimeric domain of signal transducing histidine kinase"/>
    <property type="match status" value="1"/>
</dbReference>
<dbReference type="InterPro" id="IPR003661">
    <property type="entry name" value="HisK_dim/P_dom"/>
</dbReference>
<dbReference type="GO" id="GO:0000155">
    <property type="term" value="F:phosphorelay sensor kinase activity"/>
    <property type="evidence" value="ECO:0007669"/>
    <property type="project" value="InterPro"/>
</dbReference>
<keyword evidence="18" id="KW-1185">Reference proteome</keyword>
<dbReference type="CDD" id="cd06225">
    <property type="entry name" value="HAMP"/>
    <property type="match status" value="1"/>
</dbReference>
<evidence type="ECO:0000256" key="12">
    <source>
        <dbReference type="ARBA" id="ARBA00023012"/>
    </source>
</evidence>
<evidence type="ECO:0000256" key="6">
    <source>
        <dbReference type="ARBA" id="ARBA00022679"/>
    </source>
</evidence>
<dbReference type="CDD" id="cd00075">
    <property type="entry name" value="HATPase"/>
    <property type="match status" value="1"/>
</dbReference>
<evidence type="ECO:0000256" key="4">
    <source>
        <dbReference type="ARBA" id="ARBA00022475"/>
    </source>
</evidence>
<evidence type="ECO:0000259" key="16">
    <source>
        <dbReference type="PROSITE" id="PS50885"/>
    </source>
</evidence>
<dbReference type="InterPro" id="IPR036890">
    <property type="entry name" value="HATPase_C_sf"/>
</dbReference>
<dbReference type="Gene3D" id="1.10.287.130">
    <property type="match status" value="1"/>
</dbReference>
<dbReference type="STRING" id="36842.SAMN02194393_01653"/>
<evidence type="ECO:0000256" key="10">
    <source>
        <dbReference type="ARBA" id="ARBA00022840"/>
    </source>
</evidence>
<dbReference type="Pfam" id="PF02518">
    <property type="entry name" value="HATPase_c"/>
    <property type="match status" value="1"/>
</dbReference>
<dbReference type="Pfam" id="PF00672">
    <property type="entry name" value="HAMP"/>
    <property type="match status" value="1"/>
</dbReference>
<evidence type="ECO:0000313" key="17">
    <source>
        <dbReference type="EMBL" id="SKC59109.1"/>
    </source>
</evidence>
<dbReference type="GO" id="GO:0005524">
    <property type="term" value="F:ATP binding"/>
    <property type="evidence" value="ECO:0007669"/>
    <property type="project" value="UniProtKB-KW"/>
</dbReference>
<evidence type="ECO:0000313" key="18">
    <source>
        <dbReference type="Proteomes" id="UP000190285"/>
    </source>
</evidence>
<dbReference type="EMBL" id="FUZT01000003">
    <property type="protein sequence ID" value="SKC59109.1"/>
    <property type="molecule type" value="Genomic_DNA"/>
</dbReference>
<dbReference type="InterPro" id="IPR036097">
    <property type="entry name" value="HisK_dim/P_sf"/>
</dbReference>
<comment type="catalytic activity">
    <reaction evidence="1">
        <text>ATP + protein L-histidine = ADP + protein N-phospho-L-histidine.</text>
        <dbReference type="EC" id="2.7.13.3"/>
    </reaction>
</comment>
<keyword evidence="12" id="KW-0902">Two-component regulatory system</keyword>
<evidence type="ECO:0000256" key="7">
    <source>
        <dbReference type="ARBA" id="ARBA00022692"/>
    </source>
</evidence>
<dbReference type="SMART" id="SM00387">
    <property type="entry name" value="HATPase_c"/>
    <property type="match status" value="1"/>
</dbReference>
<dbReference type="AlphaFoldDB" id="A0A1T5K6L5"/>
<evidence type="ECO:0000256" key="9">
    <source>
        <dbReference type="ARBA" id="ARBA00022777"/>
    </source>
</evidence>
<dbReference type="SMART" id="SM00388">
    <property type="entry name" value="HisKA"/>
    <property type="match status" value="1"/>
</dbReference>
<dbReference type="FunFam" id="1.10.287.130:FF:000001">
    <property type="entry name" value="Two-component sensor histidine kinase"/>
    <property type="match status" value="1"/>
</dbReference>
<feature type="domain" description="HAMP" evidence="16">
    <location>
        <begin position="190"/>
        <end position="242"/>
    </location>
</feature>
<protein>
    <recommendedName>
        <fullName evidence="3">histidine kinase</fullName>
        <ecNumber evidence="3">2.7.13.3</ecNumber>
    </recommendedName>
</protein>
<evidence type="ECO:0000259" key="15">
    <source>
        <dbReference type="PROSITE" id="PS50109"/>
    </source>
</evidence>
<keyword evidence="6" id="KW-0808">Transferase</keyword>